<evidence type="ECO:0000313" key="13">
    <source>
        <dbReference type="EMBL" id="KEJ90110.1"/>
    </source>
</evidence>
<keyword evidence="5 12" id="KW-0813">Transport</keyword>
<dbReference type="STRING" id="1300350.Z948_440"/>
<keyword evidence="11 12" id="KW-0472">Membrane</keyword>
<evidence type="ECO:0000256" key="2">
    <source>
        <dbReference type="ARBA" id="ARBA00004377"/>
    </source>
</evidence>
<evidence type="ECO:0000256" key="10">
    <source>
        <dbReference type="ARBA" id="ARBA00022989"/>
    </source>
</evidence>
<evidence type="ECO:0000313" key="14">
    <source>
        <dbReference type="Proteomes" id="UP000027734"/>
    </source>
</evidence>
<dbReference type="GO" id="GO:0017004">
    <property type="term" value="P:cytochrome complex assembly"/>
    <property type="evidence" value="ECO:0007669"/>
    <property type="project" value="UniProtKB-KW"/>
</dbReference>
<keyword evidence="9 12" id="KW-0201">Cytochrome c-type biogenesis</keyword>
<keyword evidence="14" id="KW-1185">Reference proteome</keyword>
<evidence type="ECO:0000256" key="4">
    <source>
        <dbReference type="ARBA" id="ARBA00016461"/>
    </source>
</evidence>
<sequence length="53" mass="5511">MPDLGKYAAEVLGAYGISLGLIAGLLVLSLRSGAKARAALRQMEEETARHGKG</sequence>
<protein>
    <recommendedName>
        <fullName evidence="4 12">Heme exporter protein D</fullName>
    </recommendedName>
</protein>
<gene>
    <name evidence="13" type="ORF">DSW25_07875</name>
</gene>
<proteinExistence type="inferred from homology"/>
<comment type="subcellular location">
    <subcellularLocation>
        <location evidence="2 12">Cell inner membrane</location>
        <topology evidence="2 12">Single-pass membrane protein</topology>
    </subcellularLocation>
</comment>
<dbReference type="GO" id="GO:0005886">
    <property type="term" value="C:plasma membrane"/>
    <property type="evidence" value="ECO:0007669"/>
    <property type="project" value="UniProtKB-SubCell"/>
</dbReference>
<keyword evidence="7 12" id="KW-0997">Cell inner membrane</keyword>
<evidence type="ECO:0000256" key="3">
    <source>
        <dbReference type="ARBA" id="ARBA00008741"/>
    </source>
</evidence>
<dbReference type="GO" id="GO:0015886">
    <property type="term" value="P:heme transport"/>
    <property type="evidence" value="ECO:0007669"/>
    <property type="project" value="InterPro"/>
</dbReference>
<evidence type="ECO:0000256" key="1">
    <source>
        <dbReference type="ARBA" id="ARBA00002442"/>
    </source>
</evidence>
<dbReference type="Proteomes" id="UP000027734">
    <property type="component" value="Unassembled WGS sequence"/>
</dbReference>
<evidence type="ECO:0000256" key="9">
    <source>
        <dbReference type="ARBA" id="ARBA00022748"/>
    </source>
</evidence>
<comment type="function">
    <text evidence="1 12">Required for the export of heme to the periplasm for the biogenesis of c-type cytochromes.</text>
</comment>
<dbReference type="EMBL" id="JAMC01000002">
    <property type="protein sequence ID" value="KEJ90110.1"/>
    <property type="molecule type" value="Genomic_DNA"/>
</dbReference>
<comment type="similarity">
    <text evidence="3 12">Belongs to the CcmD/CycX/HelD family.</text>
</comment>
<evidence type="ECO:0000256" key="6">
    <source>
        <dbReference type="ARBA" id="ARBA00022475"/>
    </source>
</evidence>
<evidence type="ECO:0000256" key="12">
    <source>
        <dbReference type="RuleBase" id="RU363101"/>
    </source>
</evidence>
<dbReference type="NCBIfam" id="TIGR03141">
    <property type="entry name" value="cytochro_ccmD"/>
    <property type="match status" value="1"/>
</dbReference>
<keyword evidence="8 12" id="KW-0812">Transmembrane</keyword>
<evidence type="ECO:0000256" key="8">
    <source>
        <dbReference type="ARBA" id="ARBA00022692"/>
    </source>
</evidence>
<feature type="transmembrane region" description="Helical" evidence="12">
    <location>
        <begin position="12"/>
        <end position="30"/>
    </location>
</feature>
<dbReference type="InterPro" id="IPR007078">
    <property type="entry name" value="Haem_export_protD_CcmD"/>
</dbReference>
<keyword evidence="6 12" id="KW-1003">Cell membrane</keyword>
<dbReference type="Pfam" id="PF04995">
    <property type="entry name" value="CcmD"/>
    <property type="match status" value="1"/>
</dbReference>
<keyword evidence="10 12" id="KW-1133">Transmembrane helix</keyword>
<reference evidence="13 14" key="1">
    <citation type="submission" date="2014-01" db="EMBL/GenBank/DDBJ databases">
        <title>Sulfitobacter donghicola JCM 14565 Genome Sequencing.</title>
        <authorList>
            <person name="Lai Q."/>
            <person name="Hong Z."/>
        </authorList>
    </citation>
    <scope>NUCLEOTIDE SEQUENCE [LARGE SCALE GENOMIC DNA]</scope>
    <source>
        <strain evidence="13 14">JCM 14565</strain>
    </source>
</reference>
<comment type="caution">
    <text evidence="13">The sequence shown here is derived from an EMBL/GenBank/DDBJ whole genome shotgun (WGS) entry which is preliminary data.</text>
</comment>
<evidence type="ECO:0000256" key="5">
    <source>
        <dbReference type="ARBA" id="ARBA00022448"/>
    </source>
</evidence>
<evidence type="ECO:0000256" key="7">
    <source>
        <dbReference type="ARBA" id="ARBA00022519"/>
    </source>
</evidence>
<accession>A0A073IKM1</accession>
<organism evidence="13 14">
    <name type="scientific">Sulfitobacter donghicola DSW-25 = KCTC 12864 = JCM 14565</name>
    <dbReference type="NCBI Taxonomy" id="1300350"/>
    <lineage>
        <taxon>Bacteria</taxon>
        <taxon>Pseudomonadati</taxon>
        <taxon>Pseudomonadota</taxon>
        <taxon>Alphaproteobacteria</taxon>
        <taxon>Rhodobacterales</taxon>
        <taxon>Roseobacteraceae</taxon>
        <taxon>Sulfitobacter</taxon>
    </lineage>
</organism>
<dbReference type="eggNOG" id="ENOG5031328">
    <property type="taxonomic scope" value="Bacteria"/>
</dbReference>
<dbReference type="RefSeq" id="WP_081784080.1">
    <property type="nucleotide sequence ID" value="NZ_JAMC01000002.1"/>
</dbReference>
<dbReference type="AlphaFoldDB" id="A0A073IKM1"/>
<evidence type="ECO:0000256" key="11">
    <source>
        <dbReference type="ARBA" id="ARBA00023136"/>
    </source>
</evidence>
<name>A0A073IKM1_9RHOB</name>